<evidence type="ECO:0000256" key="6">
    <source>
        <dbReference type="ARBA" id="ARBA00022519"/>
    </source>
</evidence>
<evidence type="ECO:0000256" key="3">
    <source>
        <dbReference type="ARBA" id="ARBA00020042"/>
    </source>
</evidence>
<dbReference type="STRING" id="1603606.DSOUD_0572"/>
<feature type="domain" description="Type II secretion system protein GspG C-terminal" evidence="12">
    <location>
        <begin position="37"/>
        <end position="146"/>
    </location>
</feature>
<dbReference type="Pfam" id="PF07963">
    <property type="entry name" value="N_methyl"/>
    <property type="match status" value="1"/>
</dbReference>
<sequence>MQQNKKNLARDQRGFTLIEIMVVVVILGILAAIVVPRLLDRPEEAKRTKAAVDIKGLEQAIGLYKLDNGFYPSTEQGIKALVTKPETGRIPTKYPENGYLRKVPTDPWGGEYIYLSPGVHGSFDILSYGSDGEPGGEGDNADVNSWELE</sequence>
<comment type="subcellular location">
    <subcellularLocation>
        <location evidence="1">Cell inner membrane</location>
        <topology evidence="1">Single-pass membrane protein</topology>
    </subcellularLocation>
</comment>
<dbReference type="OrthoDB" id="9795612at2"/>
<evidence type="ECO:0000256" key="10">
    <source>
        <dbReference type="SAM" id="MobiDB-lite"/>
    </source>
</evidence>
<evidence type="ECO:0000256" key="7">
    <source>
        <dbReference type="ARBA" id="ARBA00022692"/>
    </source>
</evidence>
<evidence type="ECO:0000313" key="14">
    <source>
        <dbReference type="Proteomes" id="UP000057158"/>
    </source>
</evidence>
<dbReference type="KEGG" id="des:DSOUD_0572"/>
<evidence type="ECO:0000256" key="9">
    <source>
        <dbReference type="ARBA" id="ARBA00023136"/>
    </source>
</evidence>
<dbReference type="PATRIC" id="fig|1603606.3.peg.622"/>
<dbReference type="InterPro" id="IPR000983">
    <property type="entry name" value="Bac_GSPG_pilin"/>
</dbReference>
<gene>
    <name evidence="13" type="primary">gspG</name>
    <name evidence="13" type="ORF">DSOUD_0572</name>
</gene>
<comment type="similarity">
    <text evidence="2">Belongs to the GSP G family.</text>
</comment>
<name>A0A0M5IKF4_9BACT</name>
<evidence type="ECO:0000256" key="5">
    <source>
        <dbReference type="ARBA" id="ARBA00022481"/>
    </source>
</evidence>
<dbReference type="AlphaFoldDB" id="A0A0M5IKF4"/>
<dbReference type="GO" id="GO:0005886">
    <property type="term" value="C:plasma membrane"/>
    <property type="evidence" value="ECO:0007669"/>
    <property type="project" value="UniProtKB-SubCell"/>
</dbReference>
<dbReference type="InterPro" id="IPR013545">
    <property type="entry name" value="T2SS_protein-GspG_C"/>
</dbReference>
<keyword evidence="9 11" id="KW-0472">Membrane</keyword>
<keyword evidence="6" id="KW-0997">Cell inner membrane</keyword>
<dbReference type="Proteomes" id="UP000057158">
    <property type="component" value="Chromosome"/>
</dbReference>
<keyword evidence="4" id="KW-1003">Cell membrane</keyword>
<evidence type="ECO:0000256" key="1">
    <source>
        <dbReference type="ARBA" id="ARBA00004377"/>
    </source>
</evidence>
<dbReference type="PANTHER" id="PTHR30093:SF44">
    <property type="entry name" value="TYPE II SECRETION SYSTEM CORE PROTEIN G"/>
    <property type="match status" value="1"/>
</dbReference>
<dbReference type="InterPro" id="IPR010054">
    <property type="entry name" value="Type2_sec_GspG"/>
</dbReference>
<keyword evidence="5" id="KW-0488">Methylation</keyword>
<evidence type="ECO:0000256" key="4">
    <source>
        <dbReference type="ARBA" id="ARBA00022475"/>
    </source>
</evidence>
<evidence type="ECO:0000259" key="12">
    <source>
        <dbReference type="Pfam" id="PF08334"/>
    </source>
</evidence>
<keyword evidence="7 11" id="KW-0812">Transmembrane</keyword>
<dbReference type="NCBIfam" id="TIGR02532">
    <property type="entry name" value="IV_pilin_GFxxxE"/>
    <property type="match status" value="1"/>
</dbReference>
<evidence type="ECO:0000256" key="2">
    <source>
        <dbReference type="ARBA" id="ARBA00009984"/>
    </source>
</evidence>
<reference evidence="13 14" key="1">
    <citation type="submission" date="2015-07" db="EMBL/GenBank/DDBJ databases">
        <title>Isolation and Genomic Characterization of a Novel Halophilic Metal-Reducing Deltaproteobacterium from the Deep Subsurface.</title>
        <authorList>
            <person name="Badalamenti J.P."/>
            <person name="Summers Z.M."/>
            <person name="Gralnick J.A."/>
            <person name="Bond D.R."/>
        </authorList>
    </citation>
    <scope>NUCLEOTIDE SEQUENCE [LARGE SCALE GENOMIC DNA]</scope>
    <source>
        <strain evidence="13 14">WTL</strain>
    </source>
</reference>
<keyword evidence="14" id="KW-1185">Reference proteome</keyword>
<keyword evidence="8 11" id="KW-1133">Transmembrane helix</keyword>
<feature type="region of interest" description="Disordered" evidence="10">
    <location>
        <begin position="128"/>
        <end position="149"/>
    </location>
</feature>
<protein>
    <recommendedName>
        <fullName evidence="3">Type II secretion system core protein G</fullName>
    </recommendedName>
</protein>
<evidence type="ECO:0000256" key="8">
    <source>
        <dbReference type="ARBA" id="ARBA00022989"/>
    </source>
</evidence>
<dbReference type="InterPro" id="IPR012902">
    <property type="entry name" value="N_methyl_site"/>
</dbReference>
<dbReference type="GO" id="GO:0015627">
    <property type="term" value="C:type II protein secretion system complex"/>
    <property type="evidence" value="ECO:0007669"/>
    <property type="project" value="InterPro"/>
</dbReference>
<feature type="transmembrane region" description="Helical" evidence="11">
    <location>
        <begin position="20"/>
        <end position="39"/>
    </location>
</feature>
<dbReference type="PANTHER" id="PTHR30093">
    <property type="entry name" value="GENERAL SECRETION PATHWAY PROTEIN G"/>
    <property type="match status" value="1"/>
</dbReference>
<evidence type="ECO:0000313" key="13">
    <source>
        <dbReference type="EMBL" id="ALC15361.1"/>
    </source>
</evidence>
<dbReference type="NCBIfam" id="TIGR01710">
    <property type="entry name" value="typeII_sec_gspG"/>
    <property type="match status" value="1"/>
</dbReference>
<dbReference type="RefSeq" id="WP_053549574.1">
    <property type="nucleotide sequence ID" value="NZ_CP010802.1"/>
</dbReference>
<dbReference type="PROSITE" id="PS00409">
    <property type="entry name" value="PROKAR_NTER_METHYL"/>
    <property type="match status" value="1"/>
</dbReference>
<accession>A0A0M5IKF4</accession>
<dbReference type="PRINTS" id="PR00813">
    <property type="entry name" value="BCTERIALGSPG"/>
</dbReference>
<proteinExistence type="inferred from homology"/>
<organism evidence="13 14">
    <name type="scientific">Desulfuromonas soudanensis</name>
    <dbReference type="NCBI Taxonomy" id="1603606"/>
    <lineage>
        <taxon>Bacteria</taxon>
        <taxon>Pseudomonadati</taxon>
        <taxon>Thermodesulfobacteriota</taxon>
        <taxon>Desulfuromonadia</taxon>
        <taxon>Desulfuromonadales</taxon>
        <taxon>Desulfuromonadaceae</taxon>
        <taxon>Desulfuromonas</taxon>
    </lineage>
</organism>
<dbReference type="EMBL" id="CP010802">
    <property type="protein sequence ID" value="ALC15361.1"/>
    <property type="molecule type" value="Genomic_DNA"/>
</dbReference>
<dbReference type="InterPro" id="IPR045584">
    <property type="entry name" value="Pilin-like"/>
</dbReference>
<evidence type="ECO:0000256" key="11">
    <source>
        <dbReference type="SAM" id="Phobius"/>
    </source>
</evidence>
<dbReference type="GO" id="GO:0015628">
    <property type="term" value="P:protein secretion by the type II secretion system"/>
    <property type="evidence" value="ECO:0007669"/>
    <property type="project" value="InterPro"/>
</dbReference>
<dbReference type="Gene3D" id="3.30.700.10">
    <property type="entry name" value="Glycoprotein, Type 4 Pilin"/>
    <property type="match status" value="1"/>
</dbReference>
<dbReference type="Pfam" id="PF08334">
    <property type="entry name" value="T2SSG"/>
    <property type="match status" value="1"/>
</dbReference>
<dbReference type="SUPFAM" id="SSF54523">
    <property type="entry name" value="Pili subunits"/>
    <property type="match status" value="1"/>
</dbReference>